<evidence type="ECO:0000313" key="1">
    <source>
        <dbReference type="EMBL" id="MCI44005.1"/>
    </source>
</evidence>
<protein>
    <submittedName>
        <fullName evidence="1">Uncharacterized protein</fullName>
    </submittedName>
</protein>
<evidence type="ECO:0000313" key="2">
    <source>
        <dbReference type="Proteomes" id="UP000265520"/>
    </source>
</evidence>
<comment type="caution">
    <text evidence="1">The sequence shown here is derived from an EMBL/GenBank/DDBJ whole genome shotgun (WGS) entry which is preliminary data.</text>
</comment>
<organism evidence="1 2">
    <name type="scientific">Trifolium medium</name>
    <dbReference type="NCBI Taxonomy" id="97028"/>
    <lineage>
        <taxon>Eukaryota</taxon>
        <taxon>Viridiplantae</taxon>
        <taxon>Streptophyta</taxon>
        <taxon>Embryophyta</taxon>
        <taxon>Tracheophyta</taxon>
        <taxon>Spermatophyta</taxon>
        <taxon>Magnoliopsida</taxon>
        <taxon>eudicotyledons</taxon>
        <taxon>Gunneridae</taxon>
        <taxon>Pentapetalae</taxon>
        <taxon>rosids</taxon>
        <taxon>fabids</taxon>
        <taxon>Fabales</taxon>
        <taxon>Fabaceae</taxon>
        <taxon>Papilionoideae</taxon>
        <taxon>50 kb inversion clade</taxon>
        <taxon>NPAAA clade</taxon>
        <taxon>Hologalegina</taxon>
        <taxon>IRL clade</taxon>
        <taxon>Trifolieae</taxon>
        <taxon>Trifolium</taxon>
    </lineage>
</organism>
<feature type="non-terminal residue" evidence="1">
    <location>
        <position position="66"/>
    </location>
</feature>
<sequence>MVRCCCGDGWIWHHLCVVDVVCVGFASILDSLTAFKSVKIYRILVESRWFPNLLRFAGFMYPVDLY</sequence>
<accession>A0A392S7Y1</accession>
<dbReference type="Proteomes" id="UP000265520">
    <property type="component" value="Unassembled WGS sequence"/>
</dbReference>
<dbReference type="EMBL" id="LXQA010324719">
    <property type="protein sequence ID" value="MCI44005.1"/>
    <property type="molecule type" value="Genomic_DNA"/>
</dbReference>
<name>A0A392S7Y1_9FABA</name>
<keyword evidence="2" id="KW-1185">Reference proteome</keyword>
<dbReference type="AlphaFoldDB" id="A0A392S7Y1"/>
<proteinExistence type="predicted"/>
<reference evidence="1 2" key="1">
    <citation type="journal article" date="2018" name="Front. Plant Sci.">
        <title>Red Clover (Trifolium pratense) and Zigzag Clover (T. medium) - A Picture of Genomic Similarities and Differences.</title>
        <authorList>
            <person name="Dluhosova J."/>
            <person name="Istvanek J."/>
            <person name="Nedelnik J."/>
            <person name="Repkova J."/>
        </authorList>
    </citation>
    <scope>NUCLEOTIDE SEQUENCE [LARGE SCALE GENOMIC DNA]</scope>
    <source>
        <strain evidence="2">cv. 10/8</strain>
        <tissue evidence="1">Leaf</tissue>
    </source>
</reference>